<gene>
    <name evidence="1" type="ORF">WQ57_00915</name>
</gene>
<dbReference type="Pfam" id="PF14398">
    <property type="entry name" value="ATPgrasp_YheCD"/>
    <property type="match status" value="1"/>
</dbReference>
<name>A0A0M2T4Y3_9BACI</name>
<dbReference type="InterPro" id="IPR026838">
    <property type="entry name" value="YheC/D"/>
</dbReference>
<dbReference type="AlphaFoldDB" id="A0A0M2T4Y3"/>
<dbReference type="RefSeq" id="WP_046521816.1">
    <property type="nucleotide sequence ID" value="NZ_LAYY01000001.1"/>
</dbReference>
<dbReference type="EMBL" id="LAYY01000001">
    <property type="protein sequence ID" value="KKK39875.1"/>
    <property type="molecule type" value="Genomic_DNA"/>
</dbReference>
<proteinExistence type="predicted"/>
<accession>A0A0M2T4Y3</accession>
<evidence type="ECO:0000313" key="2">
    <source>
        <dbReference type="Proteomes" id="UP000034166"/>
    </source>
</evidence>
<dbReference type="PATRIC" id="fig|1408103.3.peg.203"/>
<reference evidence="1 2" key="1">
    <citation type="submission" date="2015-04" db="EMBL/GenBank/DDBJ databases">
        <title>Taxonomic description and genome sequence of Bacillus campisalis sp. nov., a novel member of the genus Bacillus isolated from solar saltern.</title>
        <authorList>
            <person name="Mathan Kumar R."/>
            <person name="Kaur G."/>
            <person name="Kumar A."/>
            <person name="Singh N.K."/>
            <person name="Kaur N."/>
            <person name="Kumar N."/>
            <person name="Mayilraj S."/>
        </authorList>
    </citation>
    <scope>NUCLEOTIDE SEQUENCE [LARGE SCALE GENOMIC DNA]</scope>
    <source>
        <strain evidence="1 2">SA2-6</strain>
    </source>
</reference>
<organism evidence="1 2">
    <name type="scientific">Mesobacillus campisalis</name>
    <dbReference type="NCBI Taxonomy" id="1408103"/>
    <lineage>
        <taxon>Bacteria</taxon>
        <taxon>Bacillati</taxon>
        <taxon>Bacillota</taxon>
        <taxon>Bacilli</taxon>
        <taxon>Bacillales</taxon>
        <taxon>Bacillaceae</taxon>
        <taxon>Mesobacillus</taxon>
    </lineage>
</organism>
<evidence type="ECO:0008006" key="3">
    <source>
        <dbReference type="Google" id="ProtNLM"/>
    </source>
</evidence>
<sequence>MKLHFVNTEPDVMLLPNRLIVEHQLNKDWYWLHIGKWSKKVKILEAEDLEEQSIGLSKQSDFPFVLPDLSYELLVDDKGIHLGPVIAMILTKMKLTPKKLESLKPYFKQYESINGLAYLARWSDFDWKNKRVKGYCYSPDSQGGPNWVSGTFPLPDVIYKRKTPPKKFEKKVNKKYKGKMFNSYMFNKWEFHDALMKSEKTSPHLLPTCQYTDPHQLLEMLNTSREVYLKPVKGSMGNGIFKIDNLRSHYEVVFGKGQKQLAKKKGIVQFCEQMLSRKKYLIQKAVTTKYEKKKVDFRVIMQKDQTKEWKCTTIIGRYGKSKYIITNYTDSVVSGIVALETVFKLTHNEAIEKQKEVISICKKVCLQLEAVFGIYGDLGLDVIIDEDLKTWVLEANKYHSHDLLLEAEELDMEMYETVLGTPLLYAKSLAGF</sequence>
<dbReference type="Gene3D" id="3.30.470.20">
    <property type="entry name" value="ATP-grasp fold, B domain"/>
    <property type="match status" value="1"/>
</dbReference>
<dbReference type="Proteomes" id="UP000034166">
    <property type="component" value="Unassembled WGS sequence"/>
</dbReference>
<evidence type="ECO:0000313" key="1">
    <source>
        <dbReference type="EMBL" id="KKK39875.1"/>
    </source>
</evidence>
<protein>
    <recommendedName>
        <fullName evidence="3">ATP-grasp domain-containing protein</fullName>
    </recommendedName>
</protein>
<keyword evidence="2" id="KW-1185">Reference proteome</keyword>
<comment type="caution">
    <text evidence="1">The sequence shown here is derived from an EMBL/GenBank/DDBJ whole genome shotgun (WGS) entry which is preliminary data.</text>
</comment>
<dbReference type="SUPFAM" id="SSF56059">
    <property type="entry name" value="Glutathione synthetase ATP-binding domain-like"/>
    <property type="match status" value="1"/>
</dbReference>